<evidence type="ECO:0000313" key="11">
    <source>
        <dbReference type="Proteomes" id="UP000254863"/>
    </source>
</evidence>
<feature type="domain" description="PapC N-terminal" evidence="9">
    <location>
        <begin position="37"/>
        <end position="125"/>
    </location>
</feature>
<evidence type="ECO:0000259" key="9">
    <source>
        <dbReference type="Pfam" id="PF13954"/>
    </source>
</evidence>
<protein>
    <submittedName>
        <fullName evidence="10">Type 1 fimbriae anchoring protein FimD</fullName>
    </submittedName>
</protein>
<keyword evidence="3" id="KW-0813">Transport</keyword>
<sequence length="149" mass="16308">MNKRTSSDSPLNLAYLIATQIALIVGISPSANARERFNPAHLETGAGGLATTDLSAFEEHGGQQPGRYRVDIYVNDSKVDTRDVEFRIQQNAQGQKHITALPVPERFGLMGRHDPALSDVRPARCQAAQGCRRFLRPAPTFVSRTSSCC</sequence>
<evidence type="ECO:0000256" key="3">
    <source>
        <dbReference type="ARBA" id="ARBA00022448"/>
    </source>
</evidence>
<dbReference type="InterPro" id="IPR000015">
    <property type="entry name" value="Fimb_usher"/>
</dbReference>
<keyword evidence="5" id="KW-0812">Transmembrane</keyword>
<dbReference type="AlphaFoldDB" id="A0A7H4PLI7"/>
<gene>
    <name evidence="10" type="primary">fimD_18</name>
    <name evidence="10" type="ORF">NCTC11685_06587</name>
</gene>
<evidence type="ECO:0000256" key="2">
    <source>
        <dbReference type="ARBA" id="ARBA00008064"/>
    </source>
</evidence>
<keyword evidence="8" id="KW-0998">Cell outer membrane</keyword>
<evidence type="ECO:0000256" key="4">
    <source>
        <dbReference type="ARBA" id="ARBA00022558"/>
    </source>
</evidence>
<organism evidence="10 11">
    <name type="scientific">Klebsiella michiganensis</name>
    <dbReference type="NCBI Taxonomy" id="1134687"/>
    <lineage>
        <taxon>Bacteria</taxon>
        <taxon>Pseudomonadati</taxon>
        <taxon>Pseudomonadota</taxon>
        <taxon>Gammaproteobacteria</taxon>
        <taxon>Enterobacterales</taxon>
        <taxon>Enterobacteriaceae</taxon>
        <taxon>Klebsiella/Raoultella group</taxon>
        <taxon>Klebsiella</taxon>
    </lineage>
</organism>
<proteinExistence type="inferred from homology"/>
<dbReference type="InterPro" id="IPR037224">
    <property type="entry name" value="PapC_N_sf"/>
</dbReference>
<dbReference type="GO" id="GO:0015473">
    <property type="term" value="F:fimbrial usher porin activity"/>
    <property type="evidence" value="ECO:0007669"/>
    <property type="project" value="InterPro"/>
</dbReference>
<dbReference type="PANTHER" id="PTHR30451:SF21">
    <property type="entry name" value="FIMBRIAL USHER DOMAIN-CONTAINING PROTEIN YDET-RELATED"/>
    <property type="match status" value="1"/>
</dbReference>
<keyword evidence="4" id="KW-1029">Fimbrium biogenesis</keyword>
<comment type="subcellular location">
    <subcellularLocation>
        <location evidence="1">Cell outer membrane</location>
        <topology evidence="1">Multi-pass membrane protein</topology>
    </subcellularLocation>
</comment>
<comment type="caution">
    <text evidence="10">The sequence shown here is derived from an EMBL/GenBank/DDBJ whole genome shotgun (WGS) entry which is preliminary data.</text>
</comment>
<reference evidence="10 11" key="1">
    <citation type="submission" date="2018-06" db="EMBL/GenBank/DDBJ databases">
        <authorList>
            <consortium name="Pathogen Informatics"/>
            <person name="Doyle S."/>
        </authorList>
    </citation>
    <scope>NUCLEOTIDE SEQUENCE [LARGE SCALE GENOMIC DNA]</scope>
    <source>
        <strain evidence="10 11">NCTC11685</strain>
    </source>
</reference>
<dbReference type="GO" id="GO:0009297">
    <property type="term" value="P:pilus assembly"/>
    <property type="evidence" value="ECO:0007669"/>
    <property type="project" value="InterPro"/>
</dbReference>
<evidence type="ECO:0000256" key="5">
    <source>
        <dbReference type="ARBA" id="ARBA00022692"/>
    </source>
</evidence>
<dbReference type="GO" id="GO:0009279">
    <property type="term" value="C:cell outer membrane"/>
    <property type="evidence" value="ECO:0007669"/>
    <property type="project" value="UniProtKB-SubCell"/>
</dbReference>
<accession>A0A7H4PLI7</accession>
<evidence type="ECO:0000256" key="1">
    <source>
        <dbReference type="ARBA" id="ARBA00004571"/>
    </source>
</evidence>
<keyword evidence="7" id="KW-0472">Membrane</keyword>
<dbReference type="InterPro" id="IPR025885">
    <property type="entry name" value="PapC_N"/>
</dbReference>
<evidence type="ECO:0000256" key="7">
    <source>
        <dbReference type="ARBA" id="ARBA00023136"/>
    </source>
</evidence>
<evidence type="ECO:0000313" key="10">
    <source>
        <dbReference type="EMBL" id="STW79260.1"/>
    </source>
</evidence>
<dbReference type="Proteomes" id="UP000254863">
    <property type="component" value="Unassembled WGS sequence"/>
</dbReference>
<dbReference type="PANTHER" id="PTHR30451">
    <property type="entry name" value="OUTER MEMBRANE USHER PROTEIN"/>
    <property type="match status" value="1"/>
</dbReference>
<evidence type="ECO:0000256" key="6">
    <source>
        <dbReference type="ARBA" id="ARBA00022729"/>
    </source>
</evidence>
<comment type="similarity">
    <text evidence="2">Belongs to the fimbrial export usher family.</text>
</comment>
<keyword evidence="6" id="KW-0732">Signal</keyword>
<name>A0A7H4PLI7_9ENTR</name>
<dbReference type="Gene3D" id="3.10.20.410">
    <property type="match status" value="1"/>
</dbReference>
<dbReference type="EMBL" id="UGMS01000003">
    <property type="protein sequence ID" value="STW79260.1"/>
    <property type="molecule type" value="Genomic_DNA"/>
</dbReference>
<dbReference type="Pfam" id="PF13954">
    <property type="entry name" value="PapC_N"/>
    <property type="match status" value="1"/>
</dbReference>
<dbReference type="SUPFAM" id="SSF141729">
    <property type="entry name" value="FimD N-terminal domain-like"/>
    <property type="match status" value="1"/>
</dbReference>
<evidence type="ECO:0000256" key="8">
    <source>
        <dbReference type="ARBA" id="ARBA00023237"/>
    </source>
</evidence>